<comment type="caution">
    <text evidence="1">The sequence shown here is derived from an EMBL/GenBank/DDBJ whole genome shotgun (WGS) entry which is preliminary data.</text>
</comment>
<reference evidence="1 2" key="1">
    <citation type="journal article" date="2019" name="Appl. Microbiol. Biotechnol.">
        <title>Uncovering carbohydrate metabolism through a genotype-phenotype association study of 56 lactic acid bacteria genomes.</title>
        <authorList>
            <person name="Buron-Moles G."/>
            <person name="Chailyan A."/>
            <person name="Dolejs I."/>
            <person name="Forster J."/>
            <person name="Miks M.H."/>
        </authorList>
    </citation>
    <scope>NUCLEOTIDE SEQUENCE [LARGE SCALE GENOMIC DNA]</scope>
    <source>
        <strain evidence="1 2">ATCC 49373</strain>
    </source>
</reference>
<accession>A0A4R5NIJ8</accession>
<dbReference type="InterPro" id="IPR002495">
    <property type="entry name" value="Glyco_trans_8"/>
</dbReference>
<protein>
    <recommendedName>
        <fullName evidence="3">Lipopolysaccharide biosynthesis glycosyltransferase</fullName>
    </recommendedName>
</protein>
<proteinExistence type="predicted"/>
<dbReference type="SUPFAM" id="SSF53448">
    <property type="entry name" value="Nucleotide-diphospho-sugar transferases"/>
    <property type="match status" value="1"/>
</dbReference>
<dbReference type="InterPro" id="IPR029044">
    <property type="entry name" value="Nucleotide-diphossugar_trans"/>
</dbReference>
<dbReference type="Proteomes" id="UP000294854">
    <property type="component" value="Unassembled WGS sequence"/>
</dbReference>
<dbReference type="Gene3D" id="3.90.550.10">
    <property type="entry name" value="Spore Coat Polysaccharide Biosynthesis Protein SpsA, Chain A"/>
    <property type="match status" value="1"/>
</dbReference>
<gene>
    <name evidence="1" type="ORF">C5L31_000060</name>
</gene>
<dbReference type="STRING" id="1122149.FD44_GL000993"/>
<keyword evidence="2" id="KW-1185">Reference proteome</keyword>
<dbReference type="EMBL" id="PUFO01000076">
    <property type="protein sequence ID" value="TDG74413.1"/>
    <property type="molecule type" value="Genomic_DNA"/>
</dbReference>
<dbReference type="OrthoDB" id="5672604at2"/>
<dbReference type="AlphaFoldDB" id="A0A4R5NIJ8"/>
<organism evidence="1 2">
    <name type="scientific">Secundilactobacillus malefermentans</name>
    <dbReference type="NCBI Taxonomy" id="176292"/>
    <lineage>
        <taxon>Bacteria</taxon>
        <taxon>Bacillati</taxon>
        <taxon>Bacillota</taxon>
        <taxon>Bacilli</taxon>
        <taxon>Lactobacillales</taxon>
        <taxon>Lactobacillaceae</taxon>
        <taxon>Secundilactobacillus</taxon>
    </lineage>
</organism>
<evidence type="ECO:0000313" key="1">
    <source>
        <dbReference type="EMBL" id="TDG74413.1"/>
    </source>
</evidence>
<sequence>MNILYCGNDKMADGLLISIISLLKHTKEPLHIFVLTAAIKTTQLTYHAIDDATIQFLNERVQLERPDSTVTKVDVTKEFMDNPPTANMNTMFTPYCMIRLYADLIPSLPDKLLYLDTDIICHQDFHSFYYQEMGQTEVMGVLDRYGKWLFHRRADSLDYMNSGVLLLNLAQIRQTRLFEKCRQMCATKWLFMPDQSALNKLAKSKKIVSKRFNEQKRLRKNTVFQHFTTSFRFWPWIHTQKVKPWQVDQMHEVLNLHAYDDILAEYQELQPKLRRL</sequence>
<evidence type="ECO:0008006" key="3">
    <source>
        <dbReference type="Google" id="ProtNLM"/>
    </source>
</evidence>
<evidence type="ECO:0000313" key="2">
    <source>
        <dbReference type="Proteomes" id="UP000294854"/>
    </source>
</evidence>
<name>A0A4R5NIJ8_9LACO</name>
<dbReference type="Pfam" id="PF01501">
    <property type="entry name" value="Glyco_transf_8"/>
    <property type="match status" value="1"/>
</dbReference>
<dbReference type="GO" id="GO:0016757">
    <property type="term" value="F:glycosyltransferase activity"/>
    <property type="evidence" value="ECO:0007669"/>
    <property type="project" value="InterPro"/>
</dbReference>
<dbReference type="RefSeq" id="WP_010619036.1">
    <property type="nucleotide sequence ID" value="NZ_PUFO01000076.1"/>
</dbReference>